<dbReference type="RefSeq" id="WP_218668544.1">
    <property type="nucleotide sequence ID" value="NZ_FUKQ01000044.1"/>
</dbReference>
<gene>
    <name evidence="3" type="ORF">FM114_11875</name>
</gene>
<dbReference type="EMBL" id="FUKQ01000044">
    <property type="protein sequence ID" value="SJN39997.1"/>
    <property type="molecule type" value="Genomic_DNA"/>
</dbReference>
<keyword evidence="1" id="KW-0560">Oxidoreductase</keyword>
<dbReference type="PANTHER" id="PTHR14239">
    <property type="entry name" value="DUDULIN-RELATED"/>
    <property type="match status" value="1"/>
</dbReference>
<dbReference type="InterPro" id="IPR051267">
    <property type="entry name" value="STEAP_metalloreductase"/>
</dbReference>
<dbReference type="InterPro" id="IPR036291">
    <property type="entry name" value="NAD(P)-bd_dom_sf"/>
</dbReference>
<evidence type="ECO:0000256" key="1">
    <source>
        <dbReference type="ARBA" id="ARBA00023002"/>
    </source>
</evidence>
<sequence length="241" mass="25422">MNDDIRSIGIIGSGNIGTAVARLAVAAGLETSIANSRGSESLGELVTELGERAHAVAVPQAAEHSLVVLAVPLTAVQTLPPDLLDGRVVLDTSNYYPSRDGRLAALDQGELTTAEFVQRHLSGAHLVKAFSNILAHHIPQLARPAGATDRASLPVASNDEQAKAMVATLLSRVGFDAVDAGGLAEAWRFEPEAAGYTQLYLADPATPMEQFMTAPAAPRNQDEVRRALAGAERVDVARRQF</sequence>
<dbReference type="PANTHER" id="PTHR14239:SF10">
    <property type="entry name" value="REDUCTASE"/>
    <property type="match status" value="1"/>
</dbReference>
<dbReference type="STRING" id="1255658.FM114_11875"/>
<feature type="domain" description="Pyrroline-5-carboxylate reductase catalytic N-terminal" evidence="2">
    <location>
        <begin position="8"/>
        <end position="95"/>
    </location>
</feature>
<name>A0A1R4K6Q4_9ACTN</name>
<dbReference type="SUPFAM" id="SSF51735">
    <property type="entry name" value="NAD(P)-binding Rossmann-fold domains"/>
    <property type="match status" value="1"/>
</dbReference>
<evidence type="ECO:0000313" key="4">
    <source>
        <dbReference type="Proteomes" id="UP000188342"/>
    </source>
</evidence>
<reference evidence="3 4" key="1">
    <citation type="submission" date="2017-02" db="EMBL/GenBank/DDBJ databases">
        <authorList>
            <person name="Peterson S.W."/>
        </authorList>
    </citation>
    <scope>NUCLEOTIDE SEQUENCE [LARGE SCALE GENOMIC DNA]</scope>
    <source>
        <strain evidence="3 4">LSP_Lj1</strain>
    </source>
</reference>
<dbReference type="Pfam" id="PF03807">
    <property type="entry name" value="F420_oxidored"/>
    <property type="match status" value="1"/>
</dbReference>
<dbReference type="GO" id="GO:0016491">
    <property type="term" value="F:oxidoreductase activity"/>
    <property type="evidence" value="ECO:0007669"/>
    <property type="project" value="UniProtKB-KW"/>
</dbReference>
<dbReference type="AlphaFoldDB" id="A0A1R4K6Q4"/>
<evidence type="ECO:0000313" key="3">
    <source>
        <dbReference type="EMBL" id="SJN39997.1"/>
    </source>
</evidence>
<dbReference type="Proteomes" id="UP000188342">
    <property type="component" value="Unassembled WGS sequence"/>
</dbReference>
<proteinExistence type="predicted"/>
<dbReference type="Gene3D" id="3.40.50.720">
    <property type="entry name" value="NAD(P)-binding Rossmann-like Domain"/>
    <property type="match status" value="1"/>
</dbReference>
<organism evidence="3 4">
    <name type="scientific">Luteococcus japonicus LSP_Lj1</name>
    <dbReference type="NCBI Taxonomy" id="1255658"/>
    <lineage>
        <taxon>Bacteria</taxon>
        <taxon>Bacillati</taxon>
        <taxon>Actinomycetota</taxon>
        <taxon>Actinomycetes</taxon>
        <taxon>Propionibacteriales</taxon>
        <taxon>Propionibacteriaceae</taxon>
        <taxon>Luteococcus</taxon>
    </lineage>
</organism>
<accession>A0A1R4K6Q4</accession>
<evidence type="ECO:0000259" key="2">
    <source>
        <dbReference type="Pfam" id="PF03807"/>
    </source>
</evidence>
<keyword evidence="4" id="KW-1185">Reference proteome</keyword>
<dbReference type="InterPro" id="IPR028939">
    <property type="entry name" value="P5C_Rdtase_cat_N"/>
</dbReference>
<protein>
    <submittedName>
        <fullName evidence="3">Predicted dinucleotide-binding enzymes</fullName>
    </submittedName>
</protein>